<dbReference type="Pfam" id="PF08281">
    <property type="entry name" value="Sigma70_r4_2"/>
    <property type="match status" value="1"/>
</dbReference>
<dbReference type="SUPFAM" id="SSF88946">
    <property type="entry name" value="Sigma2 domain of RNA polymerase sigma factors"/>
    <property type="match status" value="1"/>
</dbReference>
<organism evidence="5 6">
    <name type="scientific">Delftia acidovorans</name>
    <name type="common">Pseudomonas acidovorans</name>
    <name type="synonym">Comamonas acidovorans</name>
    <dbReference type="NCBI Taxonomy" id="80866"/>
    <lineage>
        <taxon>Bacteria</taxon>
        <taxon>Pseudomonadati</taxon>
        <taxon>Pseudomonadota</taxon>
        <taxon>Betaproteobacteria</taxon>
        <taxon>Burkholderiales</taxon>
        <taxon>Comamonadaceae</taxon>
        <taxon>Delftia</taxon>
    </lineage>
</organism>
<dbReference type="InterPro" id="IPR013249">
    <property type="entry name" value="RNA_pol_sigma70_r4_t2"/>
</dbReference>
<evidence type="ECO:0000256" key="3">
    <source>
        <dbReference type="ARBA" id="ARBA00023082"/>
    </source>
</evidence>
<protein>
    <submittedName>
        <fullName evidence="5">Sigma-70 family RNA polymerase sigma factor</fullName>
    </submittedName>
</protein>
<dbReference type="AlphaFoldDB" id="A0A286J4Q6"/>
<dbReference type="InterPro" id="IPR039425">
    <property type="entry name" value="RNA_pol_sigma-70-like"/>
</dbReference>
<dbReference type="PANTHER" id="PTHR43133">
    <property type="entry name" value="RNA POLYMERASE ECF-TYPE SIGMA FACTO"/>
    <property type="match status" value="1"/>
</dbReference>
<evidence type="ECO:0000256" key="2">
    <source>
        <dbReference type="ARBA" id="ARBA00023015"/>
    </source>
</evidence>
<keyword evidence="2" id="KW-0805">Transcription regulation</keyword>
<proteinExistence type="inferred from homology"/>
<dbReference type="Gene3D" id="1.10.10.10">
    <property type="entry name" value="Winged helix-like DNA-binding domain superfamily/Winged helix DNA-binding domain"/>
    <property type="match status" value="1"/>
</dbReference>
<evidence type="ECO:0000256" key="1">
    <source>
        <dbReference type="ARBA" id="ARBA00010641"/>
    </source>
</evidence>
<comment type="similarity">
    <text evidence="1">Belongs to the sigma-70 factor family. ECF subfamily.</text>
</comment>
<evidence type="ECO:0000313" key="6">
    <source>
        <dbReference type="Proteomes" id="UP000594778"/>
    </source>
</evidence>
<dbReference type="GO" id="GO:0006352">
    <property type="term" value="P:DNA-templated transcription initiation"/>
    <property type="evidence" value="ECO:0007669"/>
    <property type="project" value="InterPro"/>
</dbReference>
<accession>A0A286J4Q6</accession>
<dbReference type="InterPro" id="IPR014284">
    <property type="entry name" value="RNA_pol_sigma-70_dom"/>
</dbReference>
<dbReference type="Gene3D" id="1.10.1740.10">
    <property type="match status" value="1"/>
</dbReference>
<evidence type="ECO:0000256" key="4">
    <source>
        <dbReference type="ARBA" id="ARBA00023163"/>
    </source>
</evidence>
<dbReference type="CDD" id="cd06171">
    <property type="entry name" value="Sigma70_r4"/>
    <property type="match status" value="1"/>
</dbReference>
<dbReference type="GO" id="GO:0003677">
    <property type="term" value="F:DNA binding"/>
    <property type="evidence" value="ECO:0007669"/>
    <property type="project" value="InterPro"/>
</dbReference>
<dbReference type="RefSeq" id="WP_065346934.1">
    <property type="nucleotide sequence ID" value="NZ_CAGKLB010000015.1"/>
</dbReference>
<reference evidence="5 6" key="1">
    <citation type="submission" date="2020-12" db="EMBL/GenBank/DDBJ databases">
        <title>FDA dAtabase for Regulatory Grade micrObial Sequences (FDA-ARGOS): Supporting development and validation of Infectious Disease Dx tests.</title>
        <authorList>
            <person name="Sproer C."/>
            <person name="Gronow S."/>
            <person name="Severitt S."/>
            <person name="Schroder I."/>
            <person name="Tallon L."/>
            <person name="Sadzewicz L."/>
            <person name="Zhao X."/>
            <person name="Boylan J."/>
            <person name="Ott S."/>
            <person name="Bowen H."/>
            <person name="Vavikolanu K."/>
            <person name="Mehta A."/>
            <person name="Aluvathingal J."/>
            <person name="Nadendla S."/>
            <person name="Lowell S."/>
            <person name="Myers T."/>
            <person name="Yan Y."/>
            <person name="Sichtig H."/>
        </authorList>
    </citation>
    <scope>NUCLEOTIDE SEQUENCE [LARGE SCALE GENOMIC DNA]</scope>
    <source>
        <strain evidence="5 6">FDAARGOS_909</strain>
    </source>
</reference>
<dbReference type="InterPro" id="IPR013325">
    <property type="entry name" value="RNA_pol_sigma_r2"/>
</dbReference>
<keyword evidence="3" id="KW-0731">Sigma factor</keyword>
<dbReference type="SUPFAM" id="SSF88659">
    <property type="entry name" value="Sigma3 and sigma4 domains of RNA polymerase sigma factors"/>
    <property type="match status" value="1"/>
</dbReference>
<evidence type="ECO:0000313" key="5">
    <source>
        <dbReference type="EMBL" id="QPS10931.1"/>
    </source>
</evidence>
<gene>
    <name evidence="5" type="ORF">I6G66_13465</name>
</gene>
<sequence length="170" mass="19476">MPSPSTADPVHTLYVAHHDWLHGWLRRKLGNSHQAEDLAHDTFERVVASRQAHAIQEPRAYLTTLAQRVLYNFWRRRELEQAWLDALATLPEEVAPSPEDYALVREAIEALDQWLDGLPPKVRQAFLLRRLDGLRHAEIAEAMGVSIATVERYMKQALVHLYLSPQAFPG</sequence>
<dbReference type="NCBIfam" id="NF009180">
    <property type="entry name" value="PRK12528.1"/>
    <property type="match status" value="1"/>
</dbReference>
<dbReference type="NCBIfam" id="TIGR02937">
    <property type="entry name" value="sigma70-ECF"/>
    <property type="match status" value="1"/>
</dbReference>
<name>A0A286J4Q6_DELAC</name>
<dbReference type="PANTHER" id="PTHR43133:SF63">
    <property type="entry name" value="RNA POLYMERASE SIGMA FACTOR FECI-RELATED"/>
    <property type="match status" value="1"/>
</dbReference>
<dbReference type="EMBL" id="CP065668">
    <property type="protein sequence ID" value="QPS10931.1"/>
    <property type="molecule type" value="Genomic_DNA"/>
</dbReference>
<dbReference type="GO" id="GO:0016987">
    <property type="term" value="F:sigma factor activity"/>
    <property type="evidence" value="ECO:0007669"/>
    <property type="project" value="UniProtKB-KW"/>
</dbReference>
<dbReference type="Pfam" id="PF04542">
    <property type="entry name" value="Sigma70_r2"/>
    <property type="match status" value="1"/>
</dbReference>
<keyword evidence="4" id="KW-0804">Transcription</keyword>
<dbReference type="InterPro" id="IPR036388">
    <property type="entry name" value="WH-like_DNA-bd_sf"/>
</dbReference>
<dbReference type="InterPro" id="IPR007627">
    <property type="entry name" value="RNA_pol_sigma70_r2"/>
</dbReference>
<dbReference type="Proteomes" id="UP000594778">
    <property type="component" value="Chromosome"/>
</dbReference>
<dbReference type="InterPro" id="IPR013324">
    <property type="entry name" value="RNA_pol_sigma_r3/r4-like"/>
</dbReference>